<evidence type="ECO:0000313" key="5">
    <source>
        <dbReference type="EMBL" id="CAA9261410.1"/>
    </source>
</evidence>
<gene>
    <name evidence="5" type="ORF">AVDCRST_MAG93-2199</name>
</gene>
<dbReference type="GO" id="GO:0043138">
    <property type="term" value="F:3'-5' DNA helicase activity"/>
    <property type="evidence" value="ECO:0007669"/>
    <property type="project" value="TreeGrafter"/>
</dbReference>
<name>A0A6J4IVG9_9CHLR</name>
<dbReference type="PROSITE" id="PS51192">
    <property type="entry name" value="HELICASE_ATP_BIND_1"/>
    <property type="match status" value="1"/>
</dbReference>
<accession>A0A6J4IVG9</accession>
<dbReference type="EMBL" id="CADCTR010000744">
    <property type="protein sequence ID" value="CAA9261410.1"/>
    <property type="molecule type" value="Genomic_DNA"/>
</dbReference>
<dbReference type="InterPro" id="IPR014001">
    <property type="entry name" value="Helicase_ATP-bd"/>
</dbReference>
<dbReference type="GO" id="GO:0003676">
    <property type="term" value="F:nucleic acid binding"/>
    <property type="evidence" value="ECO:0007669"/>
    <property type="project" value="InterPro"/>
</dbReference>
<protein>
    <submittedName>
        <fullName evidence="5">ATP-dependent RNA helicase</fullName>
    </submittedName>
</protein>
<dbReference type="GO" id="GO:0006289">
    <property type="term" value="P:nucleotide-excision repair"/>
    <property type="evidence" value="ECO:0007669"/>
    <property type="project" value="TreeGrafter"/>
</dbReference>
<proteinExistence type="predicted"/>
<dbReference type="SMART" id="SM00490">
    <property type="entry name" value="HELICc"/>
    <property type="match status" value="1"/>
</dbReference>
<dbReference type="Pfam" id="PF09369">
    <property type="entry name" value="MZB"/>
    <property type="match status" value="1"/>
</dbReference>
<dbReference type="SMART" id="SM00487">
    <property type="entry name" value="DEXDc"/>
    <property type="match status" value="1"/>
</dbReference>
<dbReference type="Gene3D" id="3.40.50.300">
    <property type="entry name" value="P-loop containing nucleotide triphosphate hydrolases"/>
    <property type="match status" value="2"/>
</dbReference>
<feature type="domain" description="Helicase ATP-binding" evidence="3">
    <location>
        <begin position="64"/>
        <end position="243"/>
    </location>
</feature>
<dbReference type="PANTHER" id="PTHR47957:SF3">
    <property type="entry name" value="ATP-DEPENDENT HELICASE HRQ1"/>
    <property type="match status" value="1"/>
</dbReference>
<dbReference type="GO" id="GO:0036297">
    <property type="term" value="P:interstrand cross-link repair"/>
    <property type="evidence" value="ECO:0007669"/>
    <property type="project" value="TreeGrafter"/>
</dbReference>
<dbReference type="PROSITE" id="PS51194">
    <property type="entry name" value="HELICASE_CTER"/>
    <property type="match status" value="1"/>
</dbReference>
<keyword evidence="2" id="KW-0067">ATP-binding</keyword>
<evidence type="ECO:0000259" key="4">
    <source>
        <dbReference type="PROSITE" id="PS51194"/>
    </source>
</evidence>
<dbReference type="SUPFAM" id="SSF52540">
    <property type="entry name" value="P-loop containing nucleoside triphosphate hydrolases"/>
    <property type="match status" value="2"/>
</dbReference>
<dbReference type="CDD" id="cd18797">
    <property type="entry name" value="SF2_C_Hrq"/>
    <property type="match status" value="1"/>
</dbReference>
<dbReference type="InterPro" id="IPR001650">
    <property type="entry name" value="Helicase_C-like"/>
</dbReference>
<dbReference type="Pfam" id="PF00270">
    <property type="entry name" value="DEAD"/>
    <property type="match status" value="1"/>
</dbReference>
<organism evidence="5">
    <name type="scientific">uncultured Chloroflexia bacterium</name>
    <dbReference type="NCBI Taxonomy" id="1672391"/>
    <lineage>
        <taxon>Bacteria</taxon>
        <taxon>Bacillati</taxon>
        <taxon>Chloroflexota</taxon>
        <taxon>Chloroflexia</taxon>
        <taxon>environmental samples</taxon>
    </lineage>
</organism>
<dbReference type="PANTHER" id="PTHR47957">
    <property type="entry name" value="ATP-DEPENDENT HELICASE HRQ1"/>
    <property type="match status" value="1"/>
</dbReference>
<keyword evidence="5" id="KW-0378">Hydrolase</keyword>
<dbReference type="NCBIfam" id="TIGR03817">
    <property type="entry name" value="DECH_helic"/>
    <property type="match status" value="1"/>
</dbReference>
<feature type="domain" description="Helicase C-terminal" evidence="4">
    <location>
        <begin position="280"/>
        <end position="432"/>
    </location>
</feature>
<dbReference type="InterPro" id="IPR011545">
    <property type="entry name" value="DEAD/DEAH_box_helicase_dom"/>
</dbReference>
<dbReference type="InterPro" id="IPR027417">
    <property type="entry name" value="P-loop_NTPase"/>
</dbReference>
<dbReference type="Pfam" id="PF22982">
    <property type="entry name" value="WHD_HRQ1"/>
    <property type="match status" value="1"/>
</dbReference>
<reference evidence="5" key="1">
    <citation type="submission" date="2020-02" db="EMBL/GenBank/DDBJ databases">
        <authorList>
            <person name="Meier V. D."/>
        </authorList>
    </citation>
    <scope>NUCLEOTIDE SEQUENCE</scope>
    <source>
        <strain evidence="5">AVDCRST_MAG93</strain>
    </source>
</reference>
<sequence length="770" mass="85490">MEFSQALRDLRNDPEHQERIVHVHEQLPQAACFGDLEPPLAPAIQQALAVEGITRLYSHQAQAVTVARRGEHVGVVTATASGKTLCYHLPTLEAVLADPRQRALYLFPTKALAQDQLRSLEALAKHLPHLRPSIYDGDTPQAERAAIRAGSNILLSNPDMLHVGILPNHERWRRMLQHLRIVVIDEAHIYRGVFGSHVAQLLRRLRRLCEHYGSQPQFVLASATIGNAQEHLEALIGDKVTIIDNNGSPRGPRTLMFWNPPLVSVASGTRRSANVETTKLFTDLVASEVRTLAFTKARKIAELLLRYARARLAEQGANNATRIASYRAGYTPEDRREIEHRLWSGKLWGVVSTNALELGVDIGGLDVAILNGYPGTVASTWQQWGRAGRSQAPSAGILVALDDPMDQYWMRHPEEFFGRPHEHARIALANPYILADHLLCAAFERPLEADETEHWFGNPALTVVDDLVAHGELSIRGDRAFVPGTRYPAQEVSIRATGGEVVELRTEDGQLIERVPLNRVPFEIHTGAIYLHQGESFLVLNLDLVTGTAIARQADVSYYTQARDSTDIRIGRVTAQRQAGTTTVRFGEVDVRRTVVGYRRKALYREDVLSDHDLELPPQEFMTQAVWWTLPMDEVNKLRSERADVPGGLHGAEHAMIALLPLLTMCDRWDIGGLSTVWHPDTAEATVFVYDGVPGGVGISEEGYHRIEEWWGITAQLLAECPCEDGCPSCVQSPKCGSGNDPLDKAVALRILRKLIGPPTTDYRPPTTDD</sequence>
<evidence type="ECO:0000256" key="1">
    <source>
        <dbReference type="ARBA" id="ARBA00022741"/>
    </source>
</evidence>
<evidence type="ECO:0000256" key="2">
    <source>
        <dbReference type="ARBA" id="ARBA00022840"/>
    </source>
</evidence>
<dbReference type="AlphaFoldDB" id="A0A6J4IVG9"/>
<evidence type="ECO:0000259" key="3">
    <source>
        <dbReference type="PROSITE" id="PS51192"/>
    </source>
</evidence>
<dbReference type="InterPro" id="IPR022307">
    <property type="entry name" value="Helicase_put_actinobac"/>
</dbReference>
<keyword evidence="5" id="KW-0347">Helicase</keyword>
<dbReference type="GO" id="GO:0005524">
    <property type="term" value="F:ATP binding"/>
    <property type="evidence" value="ECO:0007669"/>
    <property type="project" value="UniProtKB-KW"/>
</dbReference>
<dbReference type="InterPro" id="IPR055227">
    <property type="entry name" value="HRQ1_WHD"/>
</dbReference>
<dbReference type="CDD" id="cd17923">
    <property type="entry name" value="DEXHc_Hrq1-like"/>
    <property type="match status" value="1"/>
</dbReference>
<keyword evidence="1" id="KW-0547">Nucleotide-binding</keyword>
<dbReference type="InterPro" id="IPR018973">
    <property type="entry name" value="MZB"/>
</dbReference>
<dbReference type="Pfam" id="PF00271">
    <property type="entry name" value="Helicase_C"/>
    <property type="match status" value="1"/>
</dbReference>